<evidence type="ECO:0000313" key="3">
    <source>
        <dbReference type="RefSeq" id="WP_028310991.1"/>
    </source>
</evidence>
<dbReference type="RefSeq" id="WP_028310991.1">
    <property type="nucleotide sequence ID" value="NZ_AXWS01000008.1"/>
</dbReference>
<sequence>MDWQEIAADVGKAAPLLSSLLGGPAGGAVGALVSSALGTPAGDAQAAAAALADPAAAARLREIETTHIERLQALAVQAAQQQLAADTAALATAAQDRASARAMQTETRDITPRLLAGAVVLGWLCVQGWLLGHTVPADMREIIARLLGTLDAALCLVLNFYFGSSASSRAKDAALADAARASG</sequence>
<dbReference type="Proteomes" id="UP000675920">
    <property type="component" value="Unplaced"/>
</dbReference>
<keyword evidence="1" id="KW-1133">Transmembrane helix</keyword>
<dbReference type="AlphaFoldDB" id="A0A8B6X300"/>
<evidence type="ECO:0000313" key="2">
    <source>
        <dbReference type="Proteomes" id="UP000675920"/>
    </source>
</evidence>
<reference evidence="3" key="1">
    <citation type="submission" date="2025-08" db="UniProtKB">
        <authorList>
            <consortium name="RefSeq"/>
        </authorList>
    </citation>
    <scope>IDENTIFICATION</scope>
</reference>
<evidence type="ECO:0008006" key="4">
    <source>
        <dbReference type="Google" id="ProtNLM"/>
    </source>
</evidence>
<keyword evidence="1" id="KW-0812">Transmembrane</keyword>
<organism evidence="2 3">
    <name type="scientific">Derxia gummosa DSM 723</name>
    <dbReference type="NCBI Taxonomy" id="1121388"/>
    <lineage>
        <taxon>Bacteria</taxon>
        <taxon>Pseudomonadati</taxon>
        <taxon>Pseudomonadota</taxon>
        <taxon>Betaproteobacteria</taxon>
        <taxon>Burkholderiales</taxon>
        <taxon>Alcaligenaceae</taxon>
        <taxon>Derxia</taxon>
    </lineage>
</organism>
<feature type="transmembrane region" description="Helical" evidence="1">
    <location>
        <begin position="110"/>
        <end position="130"/>
    </location>
</feature>
<proteinExistence type="predicted"/>
<dbReference type="OrthoDB" id="8851496at2"/>
<protein>
    <recommendedName>
        <fullName evidence="4">TMhelix containing protein</fullName>
    </recommendedName>
</protein>
<keyword evidence="2" id="KW-1185">Reference proteome</keyword>
<evidence type="ECO:0000256" key="1">
    <source>
        <dbReference type="SAM" id="Phobius"/>
    </source>
</evidence>
<keyword evidence="1" id="KW-0472">Membrane</keyword>
<feature type="transmembrane region" description="Helical" evidence="1">
    <location>
        <begin position="142"/>
        <end position="162"/>
    </location>
</feature>
<accession>A0A8B6X300</accession>
<name>A0A8B6X300_9BURK</name>